<comment type="caution">
    <text evidence="2">The sequence shown here is derived from an EMBL/GenBank/DDBJ whole genome shotgun (WGS) entry which is preliminary data.</text>
</comment>
<name>A0A2T4YPD5_9SPHN</name>
<feature type="region of interest" description="Disordered" evidence="1">
    <location>
        <begin position="33"/>
        <end position="64"/>
    </location>
</feature>
<evidence type="ECO:0000313" key="3">
    <source>
        <dbReference type="Proteomes" id="UP000240996"/>
    </source>
</evidence>
<protein>
    <submittedName>
        <fullName evidence="2">Uncharacterized protein</fullName>
    </submittedName>
</protein>
<evidence type="ECO:0000256" key="1">
    <source>
        <dbReference type="SAM" id="MobiDB-lite"/>
    </source>
</evidence>
<sequence>MKKVFSRGDAEARRVALRGFVFRVSGLSPIGQPDGMKVALTRDGRKMRTPSASSRLRVNPPYSL</sequence>
<dbReference type="RefSeq" id="WP_107931589.1">
    <property type="nucleotide sequence ID" value="NZ_PZZN01000002.1"/>
</dbReference>
<evidence type="ECO:0000313" key="2">
    <source>
        <dbReference type="EMBL" id="PTM45390.1"/>
    </source>
</evidence>
<dbReference type="AlphaFoldDB" id="A0A2T4YPD5"/>
<proteinExistence type="predicted"/>
<gene>
    <name evidence="2" type="ORF">C8J24_1605</name>
</gene>
<keyword evidence="3" id="KW-1185">Reference proteome</keyword>
<accession>A0A2T4YPD5</accession>
<dbReference type="EMBL" id="PZZN01000002">
    <property type="protein sequence ID" value="PTM45390.1"/>
    <property type="molecule type" value="Genomic_DNA"/>
</dbReference>
<dbReference type="Proteomes" id="UP000240996">
    <property type="component" value="Unassembled WGS sequence"/>
</dbReference>
<organism evidence="2 3">
    <name type="scientific">Sphingomonas aerolata</name>
    <dbReference type="NCBI Taxonomy" id="185951"/>
    <lineage>
        <taxon>Bacteria</taxon>
        <taxon>Pseudomonadati</taxon>
        <taxon>Pseudomonadota</taxon>
        <taxon>Alphaproteobacteria</taxon>
        <taxon>Sphingomonadales</taxon>
        <taxon>Sphingomonadaceae</taxon>
        <taxon>Sphingomonas</taxon>
    </lineage>
</organism>
<reference evidence="2 3" key="1">
    <citation type="submission" date="2018-04" db="EMBL/GenBank/DDBJ databases">
        <title>Genomic Encyclopedia of Type Strains, Phase III (KMG-III): the genomes of soil and plant-associated and newly described type strains.</title>
        <authorList>
            <person name="Whitman W."/>
        </authorList>
    </citation>
    <scope>NUCLEOTIDE SEQUENCE [LARGE SCALE GENOMIC DNA]</scope>
    <source>
        <strain evidence="2 3">NW12</strain>
    </source>
</reference>